<dbReference type="GO" id="GO:0043565">
    <property type="term" value="F:sequence-specific DNA binding"/>
    <property type="evidence" value="ECO:0007669"/>
    <property type="project" value="InterPro"/>
</dbReference>
<dbReference type="Gene3D" id="1.10.10.60">
    <property type="entry name" value="Homeodomain-like"/>
    <property type="match status" value="2"/>
</dbReference>
<sequence>MSTFSQMCMQEIEQILFEPTQLKTIAVRTGYSPSHFHRKFMAEFKMSFVEYVRKRRLAYASSLLIHTRKRIIEVALSVGFESQESFTRAFQKRYGLPPGRYRTLLKGLKEGDQTMEGTSIKGWMLAGDEPQHYEVGLDTQVVHQGKQSAYIKGVTAKPNGGFVTLMQQFKADKYVGKRMKLSGFVKTNGIQEYCGLWMRVDNKQHDVLQFDNMFDRKIIGDTDWNIYSIVLDIPEESDLIAFGLNVSGPGQVWLDSLIFHEVKKTVPTTNVDWQSELDDEPQNLTFDN</sequence>
<dbReference type="RefSeq" id="WP_038483883.1">
    <property type="nucleotide sequence ID" value="NZ_CP003923.1"/>
</dbReference>
<dbReference type="PANTHER" id="PTHR47504">
    <property type="entry name" value="RIGHT ORIGIN-BINDING PROTEIN"/>
    <property type="match status" value="1"/>
</dbReference>
<dbReference type="InterPro" id="IPR009057">
    <property type="entry name" value="Homeodomain-like_sf"/>
</dbReference>
<dbReference type="eggNOG" id="COG2207">
    <property type="taxonomic scope" value="Bacteria"/>
</dbReference>
<name>A0A060M2D0_9BACI</name>
<protein>
    <submittedName>
        <fullName evidence="5">HTH-type transcriptional regulator ybfP</fullName>
    </submittedName>
</protein>
<dbReference type="AlphaFoldDB" id="A0A060M2D0"/>
<dbReference type="KEGG" id="ble:BleG1_3638"/>
<dbReference type="Proteomes" id="UP000027142">
    <property type="component" value="Chromosome"/>
</dbReference>
<reference evidence="5 6" key="1">
    <citation type="journal article" date="2014" name="Gene">
        <title>A comparative genomic analysis of the alkalitolerant soil bacterium Bacillus lehensis G1.</title>
        <authorList>
            <person name="Noor Y.M."/>
            <person name="Samsulrizal N.H."/>
            <person name="Jema'on N.A."/>
            <person name="Low K.O."/>
            <person name="Ramli A.N."/>
            <person name="Alias N.I."/>
            <person name="Damis S.I."/>
            <person name="Fuzi S.F."/>
            <person name="Isa M.N."/>
            <person name="Murad A.M."/>
            <person name="Raih M.F."/>
            <person name="Bakar F.D."/>
            <person name="Najimudin N."/>
            <person name="Mahadi N.M."/>
            <person name="Illias R.M."/>
        </authorList>
    </citation>
    <scope>NUCLEOTIDE SEQUENCE [LARGE SCALE GENOMIC DNA]</scope>
    <source>
        <strain evidence="5 6">G1</strain>
    </source>
</reference>
<keyword evidence="6" id="KW-1185">Reference proteome</keyword>
<dbReference type="SUPFAM" id="SSF46689">
    <property type="entry name" value="Homeodomain-like"/>
    <property type="match status" value="2"/>
</dbReference>
<dbReference type="InterPro" id="IPR020449">
    <property type="entry name" value="Tscrpt_reg_AraC-type_HTH"/>
</dbReference>
<dbReference type="STRING" id="1246626.BleG1_3638"/>
<gene>
    <name evidence="5" type="ORF">BleG1_3638</name>
</gene>
<dbReference type="InterPro" id="IPR018062">
    <property type="entry name" value="HTH_AraC-typ_CS"/>
</dbReference>
<evidence type="ECO:0000256" key="2">
    <source>
        <dbReference type="ARBA" id="ARBA00023125"/>
    </source>
</evidence>
<dbReference type="SMART" id="SM00342">
    <property type="entry name" value="HTH_ARAC"/>
    <property type="match status" value="1"/>
</dbReference>
<dbReference type="InterPro" id="IPR050959">
    <property type="entry name" value="MarA-like"/>
</dbReference>
<evidence type="ECO:0000256" key="3">
    <source>
        <dbReference type="ARBA" id="ARBA00023163"/>
    </source>
</evidence>
<dbReference type="PRINTS" id="PR00032">
    <property type="entry name" value="HTHARAC"/>
</dbReference>
<dbReference type="Pfam" id="PF12833">
    <property type="entry name" value="HTH_18"/>
    <property type="match status" value="1"/>
</dbReference>
<evidence type="ECO:0000313" key="5">
    <source>
        <dbReference type="EMBL" id="AIC96185.1"/>
    </source>
</evidence>
<dbReference type="GO" id="GO:0003700">
    <property type="term" value="F:DNA-binding transcription factor activity"/>
    <property type="evidence" value="ECO:0007669"/>
    <property type="project" value="InterPro"/>
</dbReference>
<dbReference type="Gene3D" id="2.60.120.260">
    <property type="entry name" value="Galactose-binding domain-like"/>
    <property type="match status" value="1"/>
</dbReference>
<evidence type="ECO:0000313" key="6">
    <source>
        <dbReference type="Proteomes" id="UP000027142"/>
    </source>
</evidence>
<keyword evidence="2" id="KW-0238">DNA-binding</keyword>
<proteinExistence type="predicted"/>
<keyword evidence="3" id="KW-0804">Transcription</keyword>
<dbReference type="InterPro" id="IPR018060">
    <property type="entry name" value="HTH_AraC"/>
</dbReference>
<dbReference type="PROSITE" id="PS01124">
    <property type="entry name" value="HTH_ARAC_FAMILY_2"/>
    <property type="match status" value="1"/>
</dbReference>
<keyword evidence="1" id="KW-0805">Transcription regulation</keyword>
<dbReference type="HOGENOM" id="CLU_082696_0_0_9"/>
<evidence type="ECO:0000256" key="1">
    <source>
        <dbReference type="ARBA" id="ARBA00023015"/>
    </source>
</evidence>
<organism evidence="5 6">
    <name type="scientific">Shouchella lehensis G1</name>
    <dbReference type="NCBI Taxonomy" id="1246626"/>
    <lineage>
        <taxon>Bacteria</taxon>
        <taxon>Bacillati</taxon>
        <taxon>Bacillota</taxon>
        <taxon>Bacilli</taxon>
        <taxon>Bacillales</taxon>
        <taxon>Bacillaceae</taxon>
        <taxon>Shouchella</taxon>
    </lineage>
</organism>
<dbReference type="PANTHER" id="PTHR47504:SF6">
    <property type="entry name" value="ARAC-FAMILY TRANSCRIPTIONAL REGULATOR"/>
    <property type="match status" value="1"/>
</dbReference>
<dbReference type="PATRIC" id="fig|1246626.3.peg.3629"/>
<dbReference type="EMBL" id="CP003923">
    <property type="protein sequence ID" value="AIC96185.1"/>
    <property type="molecule type" value="Genomic_DNA"/>
</dbReference>
<dbReference type="OrthoDB" id="8365150at2"/>
<dbReference type="PROSITE" id="PS00041">
    <property type="entry name" value="HTH_ARAC_FAMILY_1"/>
    <property type="match status" value="1"/>
</dbReference>
<feature type="domain" description="HTH araC/xylS-type" evidence="4">
    <location>
        <begin position="6"/>
        <end position="104"/>
    </location>
</feature>
<accession>A0A060M2D0</accession>
<evidence type="ECO:0000259" key="4">
    <source>
        <dbReference type="PROSITE" id="PS01124"/>
    </source>
</evidence>